<evidence type="ECO:0000313" key="6">
    <source>
        <dbReference type="EMBL" id="KAL2785596.1"/>
    </source>
</evidence>
<keyword evidence="4" id="KW-0456">Lyase</keyword>
<evidence type="ECO:0000259" key="5">
    <source>
        <dbReference type="PROSITE" id="PS51891"/>
    </source>
</evidence>
<evidence type="ECO:0000256" key="3">
    <source>
        <dbReference type="ARBA" id="ARBA00022833"/>
    </source>
</evidence>
<dbReference type="InterPro" id="IPR006913">
    <property type="entry name" value="CENP-V/GFA"/>
</dbReference>
<feature type="domain" description="CENP-V/GFA" evidence="5">
    <location>
        <begin position="57"/>
        <end position="177"/>
    </location>
</feature>
<dbReference type="EMBL" id="JBFTWV010000140">
    <property type="protein sequence ID" value="KAL2785596.1"/>
    <property type="molecule type" value="Genomic_DNA"/>
</dbReference>
<organism evidence="6 7">
    <name type="scientific">Aspergillus keveii</name>
    <dbReference type="NCBI Taxonomy" id="714993"/>
    <lineage>
        <taxon>Eukaryota</taxon>
        <taxon>Fungi</taxon>
        <taxon>Dikarya</taxon>
        <taxon>Ascomycota</taxon>
        <taxon>Pezizomycotina</taxon>
        <taxon>Eurotiomycetes</taxon>
        <taxon>Eurotiomycetidae</taxon>
        <taxon>Eurotiales</taxon>
        <taxon>Aspergillaceae</taxon>
        <taxon>Aspergillus</taxon>
        <taxon>Aspergillus subgen. Nidulantes</taxon>
    </lineage>
</organism>
<proteinExistence type="inferred from homology"/>
<dbReference type="SUPFAM" id="SSF51316">
    <property type="entry name" value="Mss4-like"/>
    <property type="match status" value="2"/>
</dbReference>
<dbReference type="Gene3D" id="3.90.1590.10">
    <property type="entry name" value="glutathione-dependent formaldehyde- activating enzyme (gfa)"/>
    <property type="match status" value="2"/>
</dbReference>
<dbReference type="PANTHER" id="PTHR33337">
    <property type="entry name" value="GFA DOMAIN-CONTAINING PROTEIN"/>
    <property type="match status" value="1"/>
</dbReference>
<evidence type="ECO:0000256" key="1">
    <source>
        <dbReference type="ARBA" id="ARBA00005495"/>
    </source>
</evidence>
<accession>A0ABR4FQS8</accession>
<protein>
    <submittedName>
        <fullName evidence="6">Mss4-like protein</fullName>
    </submittedName>
</protein>
<keyword evidence="2" id="KW-0479">Metal-binding</keyword>
<dbReference type="PROSITE" id="PS51891">
    <property type="entry name" value="CENP_V_GFA"/>
    <property type="match status" value="1"/>
</dbReference>
<comment type="caution">
    <text evidence="6">The sequence shown here is derived from an EMBL/GenBank/DDBJ whole genome shotgun (WGS) entry which is preliminary data.</text>
</comment>
<evidence type="ECO:0000256" key="2">
    <source>
        <dbReference type="ARBA" id="ARBA00022723"/>
    </source>
</evidence>
<dbReference type="InterPro" id="IPR011057">
    <property type="entry name" value="Mss4-like_sf"/>
</dbReference>
<dbReference type="Proteomes" id="UP001610563">
    <property type="component" value="Unassembled WGS sequence"/>
</dbReference>
<comment type="similarity">
    <text evidence="1">Belongs to the Gfa family.</text>
</comment>
<name>A0ABR4FQS8_9EURO</name>
<dbReference type="Pfam" id="PF04828">
    <property type="entry name" value="GFA"/>
    <property type="match status" value="2"/>
</dbReference>
<keyword evidence="3" id="KW-0862">Zinc</keyword>
<evidence type="ECO:0000256" key="4">
    <source>
        <dbReference type="ARBA" id="ARBA00023239"/>
    </source>
</evidence>
<keyword evidence="7" id="KW-1185">Reference proteome</keyword>
<sequence length="412" mass="44803">MQHHVTPPATPPTPPHSIPHDQNPFFLFLPGSTSPRSLLFYASSKSDPLSKMTNITLTARCHCTSTHFTLTLPASSLPLPAHLCHCTLCRTTYGTPATFHTALPEGVKPSFIAPSSWDNLTKYLPSGSKEPLYFCSTCGCHIACLNPSGIWGIVVSIFEGGNRVPDGEGEEDGKIWVVDEHIFTEKGSTGDGGIAELVPRVGGEELKVWNPEQPGQYSIPENPHGDGGDTLLAQCNCGGVSFSISRPHEEFINSPKSKGWIHPRNKTKWLALLDVCTDCRLVTGAHLSSWMFVPTDHITPSLPSNLVIGTMKRYESSPGIMRTFCGTCGATVFFFNEKRGGIIDVATGILRAPEGVMLKDWAVWRTAKLGFPEDGYSYDKDFTEGLEQGMKEWAERLHGGVLDFGGSGPEAD</sequence>
<dbReference type="PANTHER" id="PTHR33337:SF31">
    <property type="entry name" value="DUF636 DOMAIN PROTEIN (AFU_ORTHOLOGUE AFUA_2G12650)"/>
    <property type="match status" value="1"/>
</dbReference>
<gene>
    <name evidence="6" type="ORF">BJX66DRAFT_314508</name>
</gene>
<reference evidence="6 7" key="1">
    <citation type="submission" date="2024-07" db="EMBL/GenBank/DDBJ databases">
        <title>Section-level genome sequencing and comparative genomics of Aspergillus sections Usti and Cavernicolus.</title>
        <authorList>
            <consortium name="Lawrence Berkeley National Laboratory"/>
            <person name="Nybo J.L."/>
            <person name="Vesth T.C."/>
            <person name="Theobald S."/>
            <person name="Frisvad J.C."/>
            <person name="Larsen T.O."/>
            <person name="Kjaerboelling I."/>
            <person name="Rothschild-Mancinelli K."/>
            <person name="Lyhne E.K."/>
            <person name="Kogle M.E."/>
            <person name="Barry K."/>
            <person name="Clum A."/>
            <person name="Na H."/>
            <person name="Ledsgaard L."/>
            <person name="Lin J."/>
            <person name="Lipzen A."/>
            <person name="Kuo A."/>
            <person name="Riley R."/>
            <person name="Mondo S."/>
            <person name="Labutti K."/>
            <person name="Haridas S."/>
            <person name="Pangalinan J."/>
            <person name="Salamov A.A."/>
            <person name="Simmons B.A."/>
            <person name="Magnuson J.K."/>
            <person name="Chen J."/>
            <person name="Drula E."/>
            <person name="Henrissat B."/>
            <person name="Wiebenga A."/>
            <person name="Lubbers R.J."/>
            <person name="Gomes A.C."/>
            <person name="Makela M.R."/>
            <person name="Stajich J."/>
            <person name="Grigoriev I.V."/>
            <person name="Mortensen U.H."/>
            <person name="De Vries R.P."/>
            <person name="Baker S.E."/>
            <person name="Andersen M.R."/>
        </authorList>
    </citation>
    <scope>NUCLEOTIDE SEQUENCE [LARGE SCALE GENOMIC DNA]</scope>
    <source>
        <strain evidence="6 7">CBS 209.92</strain>
    </source>
</reference>
<evidence type="ECO:0000313" key="7">
    <source>
        <dbReference type="Proteomes" id="UP001610563"/>
    </source>
</evidence>